<feature type="compositionally biased region" description="Basic residues" evidence="1">
    <location>
        <begin position="69"/>
        <end position="79"/>
    </location>
</feature>
<accession>A0A3E0I919</accession>
<feature type="region of interest" description="Disordered" evidence="1">
    <location>
        <begin position="213"/>
        <end position="250"/>
    </location>
</feature>
<feature type="region of interest" description="Disordered" evidence="1">
    <location>
        <begin position="126"/>
        <end position="176"/>
    </location>
</feature>
<reference evidence="2 3" key="1">
    <citation type="submission" date="2018-08" db="EMBL/GenBank/DDBJ databases">
        <title>Genomic Encyclopedia of Archaeal and Bacterial Type Strains, Phase II (KMG-II): from individual species to whole genera.</title>
        <authorList>
            <person name="Goeker M."/>
        </authorList>
    </citation>
    <scope>NUCLEOTIDE SEQUENCE [LARGE SCALE GENOMIC DNA]</scope>
    <source>
        <strain evidence="2 3">DSM 45791</strain>
    </source>
</reference>
<proteinExistence type="predicted"/>
<protein>
    <submittedName>
        <fullName evidence="2">Uncharacterized protein</fullName>
    </submittedName>
</protein>
<evidence type="ECO:0000313" key="2">
    <source>
        <dbReference type="EMBL" id="REH55248.1"/>
    </source>
</evidence>
<feature type="compositionally biased region" description="Basic and acidic residues" evidence="1">
    <location>
        <begin position="138"/>
        <end position="150"/>
    </location>
</feature>
<evidence type="ECO:0000313" key="3">
    <source>
        <dbReference type="Proteomes" id="UP000256269"/>
    </source>
</evidence>
<comment type="caution">
    <text evidence="2">The sequence shown here is derived from an EMBL/GenBank/DDBJ whole genome shotgun (WGS) entry which is preliminary data.</text>
</comment>
<feature type="compositionally biased region" description="Low complexity" evidence="1">
    <location>
        <begin position="126"/>
        <end position="137"/>
    </location>
</feature>
<organism evidence="2 3">
    <name type="scientific">Kutzneria buriramensis</name>
    <dbReference type="NCBI Taxonomy" id="1045776"/>
    <lineage>
        <taxon>Bacteria</taxon>
        <taxon>Bacillati</taxon>
        <taxon>Actinomycetota</taxon>
        <taxon>Actinomycetes</taxon>
        <taxon>Pseudonocardiales</taxon>
        <taxon>Pseudonocardiaceae</taxon>
        <taxon>Kutzneria</taxon>
    </lineage>
</organism>
<dbReference type="EMBL" id="QUNO01000001">
    <property type="protein sequence ID" value="REH55248.1"/>
    <property type="molecule type" value="Genomic_DNA"/>
</dbReference>
<name>A0A3E0I919_9PSEU</name>
<feature type="compositionally biased region" description="Basic and acidic residues" evidence="1">
    <location>
        <begin position="161"/>
        <end position="170"/>
    </location>
</feature>
<sequence length="250" mass="25690">MGCCECSGPQPLAGLARLPAVVVVGRGVADGQPDHVRDGAVADQAAHRLVPGRGRDGRGRAGADGGVRPVRRGAGRRGRPRPDRAAGRGRAGRAVVAAAGQLPAAAPDAVVDLPGGRAGLGAGRVAAPGARGAGAADRVPRAHDRRDRAEFAAVQRRHDRRSGDRRPDRGHPRRLGGLLLRPGVVRLRDYPAVTAESGASTIQCGQTVAAGHPPGPELRGQPARAARHVPGGHRGHAAGHAQRGFPFPRR</sequence>
<dbReference type="AlphaFoldDB" id="A0A3E0I919"/>
<dbReference type="Proteomes" id="UP000256269">
    <property type="component" value="Unassembled WGS sequence"/>
</dbReference>
<feature type="compositionally biased region" description="Basic residues" evidence="1">
    <location>
        <begin position="225"/>
        <end position="237"/>
    </location>
</feature>
<feature type="region of interest" description="Disordered" evidence="1">
    <location>
        <begin position="51"/>
        <end position="92"/>
    </location>
</feature>
<gene>
    <name evidence="2" type="ORF">BCF44_101265</name>
</gene>
<evidence type="ECO:0000256" key="1">
    <source>
        <dbReference type="SAM" id="MobiDB-lite"/>
    </source>
</evidence>
<keyword evidence="3" id="KW-1185">Reference proteome</keyword>